<gene>
    <name evidence="2" type="ORF">VNO77_03579</name>
</gene>
<feature type="region of interest" description="Disordered" evidence="1">
    <location>
        <begin position="111"/>
        <end position="131"/>
    </location>
</feature>
<comment type="caution">
    <text evidence="2">The sequence shown here is derived from an EMBL/GenBank/DDBJ whole genome shotgun (WGS) entry which is preliminary data.</text>
</comment>
<protein>
    <submittedName>
        <fullName evidence="2">Uncharacterized protein</fullName>
    </submittedName>
</protein>
<sequence length="131" mass="14343">MGSARGRLANMVSARDRLANFKSFGKFMDIAMRGSSSLVPSPSSVPTLATGLVRRFQPCPSRHGPYFRFQSLPVPAHACFAKHRPELSNSAHHASSPLFCIAAASIARWPGQTRSSRHRPPLRRVVPGLRP</sequence>
<reference evidence="2 3" key="1">
    <citation type="submission" date="2024-01" db="EMBL/GenBank/DDBJ databases">
        <title>The genomes of 5 underutilized Papilionoideae crops provide insights into root nodulation and disease resistanc.</title>
        <authorList>
            <person name="Jiang F."/>
        </authorList>
    </citation>
    <scope>NUCLEOTIDE SEQUENCE [LARGE SCALE GENOMIC DNA]</scope>
    <source>
        <strain evidence="2">LVBAO_FW01</strain>
        <tissue evidence="2">Leaves</tissue>
    </source>
</reference>
<dbReference type="Proteomes" id="UP001367508">
    <property type="component" value="Unassembled WGS sequence"/>
</dbReference>
<dbReference type="EMBL" id="JAYMYQ010000001">
    <property type="protein sequence ID" value="KAK7361511.1"/>
    <property type="molecule type" value="Genomic_DNA"/>
</dbReference>
<accession>A0AAN9MWZ1</accession>
<evidence type="ECO:0000313" key="3">
    <source>
        <dbReference type="Proteomes" id="UP001367508"/>
    </source>
</evidence>
<dbReference type="AlphaFoldDB" id="A0AAN9MWZ1"/>
<evidence type="ECO:0000256" key="1">
    <source>
        <dbReference type="SAM" id="MobiDB-lite"/>
    </source>
</evidence>
<evidence type="ECO:0000313" key="2">
    <source>
        <dbReference type="EMBL" id="KAK7361511.1"/>
    </source>
</evidence>
<organism evidence="2 3">
    <name type="scientific">Canavalia gladiata</name>
    <name type="common">Sword bean</name>
    <name type="synonym">Dolichos gladiatus</name>
    <dbReference type="NCBI Taxonomy" id="3824"/>
    <lineage>
        <taxon>Eukaryota</taxon>
        <taxon>Viridiplantae</taxon>
        <taxon>Streptophyta</taxon>
        <taxon>Embryophyta</taxon>
        <taxon>Tracheophyta</taxon>
        <taxon>Spermatophyta</taxon>
        <taxon>Magnoliopsida</taxon>
        <taxon>eudicotyledons</taxon>
        <taxon>Gunneridae</taxon>
        <taxon>Pentapetalae</taxon>
        <taxon>rosids</taxon>
        <taxon>fabids</taxon>
        <taxon>Fabales</taxon>
        <taxon>Fabaceae</taxon>
        <taxon>Papilionoideae</taxon>
        <taxon>50 kb inversion clade</taxon>
        <taxon>NPAAA clade</taxon>
        <taxon>indigoferoid/millettioid clade</taxon>
        <taxon>Phaseoleae</taxon>
        <taxon>Canavalia</taxon>
    </lineage>
</organism>
<proteinExistence type="predicted"/>
<name>A0AAN9MWZ1_CANGL</name>
<keyword evidence="3" id="KW-1185">Reference proteome</keyword>